<dbReference type="InterPro" id="IPR020845">
    <property type="entry name" value="AMP-binding_CS"/>
</dbReference>
<keyword evidence="2 5" id="KW-0436">Ligase</keyword>
<dbReference type="FunFam" id="3.30.300.30:FF:000008">
    <property type="entry name" value="2,3-dihydroxybenzoate-AMP ligase"/>
    <property type="match status" value="1"/>
</dbReference>
<dbReference type="Proteomes" id="UP000677265">
    <property type="component" value="Unassembled WGS sequence"/>
</dbReference>
<dbReference type="PROSITE" id="PS00455">
    <property type="entry name" value="AMP_BINDING"/>
    <property type="match status" value="1"/>
</dbReference>
<dbReference type="GO" id="GO:0016878">
    <property type="term" value="F:acid-thiol ligase activity"/>
    <property type="evidence" value="ECO:0007669"/>
    <property type="project" value="UniProtKB-ARBA"/>
</dbReference>
<reference evidence="5" key="1">
    <citation type="submission" date="2021-05" db="EMBL/GenBank/DDBJ databases">
        <title>Novel Bacillus species.</title>
        <authorList>
            <person name="Liu G."/>
        </authorList>
    </citation>
    <scope>NUCLEOTIDE SEQUENCE</scope>
    <source>
        <strain evidence="5 7">FJAT-50051</strain>
    </source>
</reference>
<evidence type="ECO:0000259" key="4">
    <source>
        <dbReference type="Pfam" id="PF13193"/>
    </source>
</evidence>
<accession>A0A942SUJ5</accession>
<evidence type="ECO:0000259" key="3">
    <source>
        <dbReference type="Pfam" id="PF00501"/>
    </source>
</evidence>
<dbReference type="Pfam" id="PF00501">
    <property type="entry name" value="AMP-binding"/>
    <property type="match status" value="1"/>
</dbReference>
<dbReference type="CDD" id="cd17631">
    <property type="entry name" value="FACL_FadD13-like"/>
    <property type="match status" value="1"/>
</dbReference>
<keyword evidence="7" id="KW-1185">Reference proteome</keyword>
<dbReference type="EMBL" id="JAGYPE020000001">
    <property type="protein sequence ID" value="MCH6263979.1"/>
    <property type="molecule type" value="Genomic_DNA"/>
</dbReference>
<dbReference type="NCBIfam" id="NF004837">
    <property type="entry name" value="PRK06187.1"/>
    <property type="match status" value="1"/>
</dbReference>
<dbReference type="SUPFAM" id="SSF56801">
    <property type="entry name" value="Acetyl-CoA synthetase-like"/>
    <property type="match status" value="1"/>
</dbReference>
<dbReference type="InterPro" id="IPR000873">
    <property type="entry name" value="AMP-dep_synth/lig_dom"/>
</dbReference>
<dbReference type="EMBL" id="JAGYPE010000001">
    <property type="protein sequence ID" value="MBS4180394.1"/>
    <property type="molecule type" value="Genomic_DNA"/>
</dbReference>
<name>A0A942SUJ5_9BACI</name>
<evidence type="ECO:0000313" key="5">
    <source>
        <dbReference type="EMBL" id="MBS4180394.1"/>
    </source>
</evidence>
<dbReference type="AlphaFoldDB" id="A0A942SUJ5"/>
<comment type="similarity">
    <text evidence="1">Belongs to the ATP-dependent AMP-binding enzyme family.</text>
</comment>
<dbReference type="Gene3D" id="3.30.300.30">
    <property type="match status" value="1"/>
</dbReference>
<sequence>MDQLMVSASQQLLIGEALKYAAHNAPNRQAFVYENRRPTYREILKNAEHLAGWLQAQGIGKNDKVGCLFKNGMSFVELYFAVSLAGGVFVPVNFRLVSKEIEYIVNNADIKILFVEEEFNDTISPILDLLPHVQLIVVDGAIPENHINEMVAYTSIFTSPSEYTPPTDLQDNDAHAIIYTSGTTGKPKGAVLTHKNFYLNAMNRTFHSQTPRGINELVVPPLFHVAALSRLVSNCLMEGTIYIQREFQPEQILKTIETEKINAMFLVPSMWNFLFQVPNLLDYDVSTMISCGLGGAICPVEIKKRIMEVFKNGKIIEAFGQTEMSPSTTYLTGEDTIRKTASVGKPAINVRVRIVDDEMNDVPTGEVGEIVYQGPTLMKEYYKNPEATKEAFKGGWFHSGDLVRMDGEGYIYVVDRKKDMVICGGENIYPKEIEEVLYTHPDILEAAVVGVPDPEWGENIKAYIVMKTSRRLTVEEVIEYCKQNLASYKKPKLVEFIAALPRNASGKVLKTELREENLKSGIH</sequence>
<gene>
    <name evidence="6" type="ORF">KHB02_000375</name>
    <name evidence="5" type="ORF">KHB02_03205</name>
</gene>
<proteinExistence type="inferred from homology"/>
<feature type="domain" description="AMP-dependent synthetase/ligase" evidence="3">
    <location>
        <begin position="20"/>
        <end position="382"/>
    </location>
</feature>
<evidence type="ECO:0000313" key="6">
    <source>
        <dbReference type="EMBL" id="MCH6263979.1"/>
    </source>
</evidence>
<dbReference type="Gene3D" id="3.40.50.12780">
    <property type="entry name" value="N-terminal domain of ligase-like"/>
    <property type="match status" value="1"/>
</dbReference>
<dbReference type="PANTHER" id="PTHR43767:SF1">
    <property type="entry name" value="NONRIBOSOMAL PEPTIDE SYNTHASE PES1 (EUROFUNG)-RELATED"/>
    <property type="match status" value="1"/>
</dbReference>
<evidence type="ECO:0000313" key="7">
    <source>
        <dbReference type="Proteomes" id="UP000677265"/>
    </source>
</evidence>
<comment type="caution">
    <text evidence="5">The sequence shown here is derived from an EMBL/GenBank/DDBJ whole genome shotgun (WGS) entry which is preliminary data.</text>
</comment>
<dbReference type="InterPro" id="IPR042099">
    <property type="entry name" value="ANL_N_sf"/>
</dbReference>
<dbReference type="InterPro" id="IPR050237">
    <property type="entry name" value="ATP-dep_AMP-bd_enzyme"/>
</dbReference>
<evidence type="ECO:0000256" key="2">
    <source>
        <dbReference type="ARBA" id="ARBA00022598"/>
    </source>
</evidence>
<organism evidence="5">
    <name type="scientific">Neobacillus citreus</name>
    <dbReference type="NCBI Taxonomy" id="2833578"/>
    <lineage>
        <taxon>Bacteria</taxon>
        <taxon>Bacillati</taxon>
        <taxon>Bacillota</taxon>
        <taxon>Bacilli</taxon>
        <taxon>Bacillales</taxon>
        <taxon>Bacillaceae</taxon>
        <taxon>Neobacillus</taxon>
    </lineage>
</organism>
<feature type="domain" description="AMP-binding enzyme C-terminal" evidence="4">
    <location>
        <begin position="432"/>
        <end position="507"/>
    </location>
</feature>
<protein>
    <submittedName>
        <fullName evidence="5">Long-chain fatty acid--CoA ligase</fullName>
    </submittedName>
</protein>
<dbReference type="PANTHER" id="PTHR43767">
    <property type="entry name" value="LONG-CHAIN-FATTY-ACID--COA LIGASE"/>
    <property type="match status" value="1"/>
</dbReference>
<dbReference type="RefSeq" id="WP_213140384.1">
    <property type="nucleotide sequence ID" value="NZ_JAGYPE020000001.1"/>
</dbReference>
<dbReference type="Pfam" id="PF13193">
    <property type="entry name" value="AMP-binding_C"/>
    <property type="match status" value="1"/>
</dbReference>
<dbReference type="InterPro" id="IPR045851">
    <property type="entry name" value="AMP-bd_C_sf"/>
</dbReference>
<evidence type="ECO:0000256" key="1">
    <source>
        <dbReference type="ARBA" id="ARBA00006432"/>
    </source>
</evidence>
<dbReference type="InterPro" id="IPR025110">
    <property type="entry name" value="AMP-bd_C"/>
</dbReference>